<gene>
    <name evidence="7" type="ORF">C2S53_005348</name>
</gene>
<sequence>MYEFKVRKCNRSRSHDWTDCPFAHPGEKARRRDPRRYHYSGTVCSEFRKGHCAKGDNCDFSHGVFECWLHPSRYRTEACKDGKNCKRKVCFFAHSTRQLRIVPETISSPTATSAEKNRHHCCIYCHSMTASPTSTLMGHVSHSHSNLSPPLSPPISPVCSPDFSPYGGSRFGSVDSCSLSDQFHDRGLSYKDALTELMASFEAMNANEVSSPAAAGGSLPWVDVNFNVEEQPQFVLSPSAPMSRRGHSKFYGGEQSKYNFHGDFSGRNLMEDSRYNYNNEGNSGGPDLGWVNDLLT</sequence>
<name>A0AAD4PCL5_PERFH</name>
<dbReference type="Gene3D" id="4.10.1000.10">
    <property type="entry name" value="Zinc finger, CCCH-type"/>
    <property type="match status" value="1"/>
</dbReference>
<accession>A0AAD4PCL5</accession>
<reference evidence="7 8" key="1">
    <citation type="journal article" date="2021" name="Nat. Commun.">
        <title>Incipient diploidization of the medicinal plant Perilla within 10,000 years.</title>
        <authorList>
            <person name="Zhang Y."/>
            <person name="Shen Q."/>
            <person name="Leng L."/>
            <person name="Zhang D."/>
            <person name="Chen S."/>
            <person name="Shi Y."/>
            <person name="Ning Z."/>
            <person name="Chen S."/>
        </authorList>
    </citation>
    <scope>NUCLEOTIDE SEQUENCE [LARGE SCALE GENOMIC DNA]</scope>
    <source>
        <strain evidence="8">cv. PC099</strain>
    </source>
</reference>
<dbReference type="GO" id="GO:0008270">
    <property type="term" value="F:zinc ion binding"/>
    <property type="evidence" value="ECO:0007669"/>
    <property type="project" value="UniProtKB-KW"/>
</dbReference>
<dbReference type="Pfam" id="PF25512">
    <property type="entry name" value="zf-CCCH_AtC3H23"/>
    <property type="match status" value="1"/>
</dbReference>
<dbReference type="GO" id="GO:0003677">
    <property type="term" value="F:DNA binding"/>
    <property type="evidence" value="ECO:0007669"/>
    <property type="project" value="UniProtKB-KW"/>
</dbReference>
<dbReference type="InterPro" id="IPR036855">
    <property type="entry name" value="Znf_CCCH_sf"/>
</dbReference>
<evidence type="ECO:0000313" key="7">
    <source>
        <dbReference type="EMBL" id="KAH6833907.1"/>
    </source>
</evidence>
<feature type="domain" description="C3H1-type" evidence="6">
    <location>
        <begin position="39"/>
        <end position="65"/>
    </location>
</feature>
<feature type="zinc finger region" description="C3H1-type" evidence="5">
    <location>
        <begin position="39"/>
        <end position="65"/>
    </location>
</feature>
<dbReference type="Proteomes" id="UP001190926">
    <property type="component" value="Unassembled WGS sequence"/>
</dbReference>
<dbReference type="AlphaFoldDB" id="A0AAD4PCL5"/>
<dbReference type="PANTHER" id="PTHR14493:SF90">
    <property type="entry name" value="ZINC FINGER CCCH DOMAIN-CONTAINING PROTEIN 2"/>
    <property type="match status" value="1"/>
</dbReference>
<dbReference type="InterPro" id="IPR057444">
    <property type="entry name" value="Znf-CCCH_AtC3H23-like"/>
</dbReference>
<dbReference type="InterPro" id="IPR000571">
    <property type="entry name" value="Znf_CCCH"/>
</dbReference>
<keyword evidence="2 5" id="KW-0863">Zinc-finger</keyword>
<comment type="caution">
    <text evidence="7">The sequence shown here is derived from an EMBL/GenBank/DDBJ whole genome shotgun (WGS) entry which is preliminary data.</text>
</comment>
<organism evidence="7 8">
    <name type="scientific">Perilla frutescens var. hirtella</name>
    <name type="common">Perilla citriodora</name>
    <name type="synonym">Perilla setoyensis</name>
    <dbReference type="NCBI Taxonomy" id="608512"/>
    <lineage>
        <taxon>Eukaryota</taxon>
        <taxon>Viridiplantae</taxon>
        <taxon>Streptophyta</taxon>
        <taxon>Embryophyta</taxon>
        <taxon>Tracheophyta</taxon>
        <taxon>Spermatophyta</taxon>
        <taxon>Magnoliopsida</taxon>
        <taxon>eudicotyledons</taxon>
        <taxon>Gunneridae</taxon>
        <taxon>Pentapetalae</taxon>
        <taxon>asterids</taxon>
        <taxon>lamiids</taxon>
        <taxon>Lamiales</taxon>
        <taxon>Lamiaceae</taxon>
        <taxon>Nepetoideae</taxon>
        <taxon>Elsholtzieae</taxon>
        <taxon>Perilla</taxon>
    </lineage>
</organism>
<dbReference type="PROSITE" id="PS50103">
    <property type="entry name" value="ZF_C3H1"/>
    <property type="match status" value="1"/>
</dbReference>
<evidence type="ECO:0000256" key="3">
    <source>
        <dbReference type="ARBA" id="ARBA00022833"/>
    </source>
</evidence>
<evidence type="ECO:0000256" key="5">
    <source>
        <dbReference type="PROSITE-ProRule" id="PRU00723"/>
    </source>
</evidence>
<dbReference type="InterPro" id="IPR045234">
    <property type="entry name" value="Unkempt-like"/>
</dbReference>
<dbReference type="PANTHER" id="PTHR14493">
    <property type="entry name" value="UNKEMPT FAMILY MEMBER"/>
    <property type="match status" value="1"/>
</dbReference>
<dbReference type="SMART" id="SM00356">
    <property type="entry name" value="ZnF_C3H1"/>
    <property type="match status" value="2"/>
</dbReference>
<dbReference type="EMBL" id="SDAM02000054">
    <property type="protein sequence ID" value="KAH6833907.1"/>
    <property type="molecule type" value="Genomic_DNA"/>
</dbReference>
<evidence type="ECO:0000259" key="6">
    <source>
        <dbReference type="PROSITE" id="PS50103"/>
    </source>
</evidence>
<proteinExistence type="predicted"/>
<keyword evidence="8" id="KW-1185">Reference proteome</keyword>
<evidence type="ECO:0000256" key="4">
    <source>
        <dbReference type="ARBA" id="ARBA00023125"/>
    </source>
</evidence>
<keyword evidence="3 5" id="KW-0862">Zinc</keyword>
<protein>
    <recommendedName>
        <fullName evidence="6">C3H1-type domain-containing protein</fullName>
    </recommendedName>
</protein>
<dbReference type="SUPFAM" id="SSF90229">
    <property type="entry name" value="CCCH zinc finger"/>
    <property type="match status" value="1"/>
</dbReference>
<evidence type="ECO:0000256" key="2">
    <source>
        <dbReference type="ARBA" id="ARBA00022771"/>
    </source>
</evidence>
<evidence type="ECO:0000256" key="1">
    <source>
        <dbReference type="ARBA" id="ARBA00022723"/>
    </source>
</evidence>
<evidence type="ECO:0000313" key="8">
    <source>
        <dbReference type="Proteomes" id="UP001190926"/>
    </source>
</evidence>
<keyword evidence="4" id="KW-0238">DNA-binding</keyword>
<keyword evidence="1 5" id="KW-0479">Metal-binding</keyword>